<feature type="chain" id="PRO_5004844524" evidence="1">
    <location>
        <begin position="25"/>
        <end position="121"/>
    </location>
</feature>
<protein>
    <submittedName>
        <fullName evidence="2">Uncharacterized protein</fullName>
    </submittedName>
</protein>
<keyword evidence="3" id="KW-1185">Reference proteome</keyword>
<dbReference type="KEGG" id="hir:HETIRDRAFT_406665"/>
<dbReference type="RefSeq" id="XP_009540743.1">
    <property type="nucleotide sequence ID" value="XM_009542448.1"/>
</dbReference>
<dbReference type="HOGENOM" id="CLU_2038363_0_0_1"/>
<gene>
    <name evidence="2" type="ORF">HETIRDRAFT_406665</name>
</gene>
<dbReference type="AlphaFoldDB" id="W4KM11"/>
<evidence type="ECO:0000313" key="3">
    <source>
        <dbReference type="Proteomes" id="UP000030671"/>
    </source>
</evidence>
<proteinExistence type="predicted"/>
<dbReference type="Proteomes" id="UP000030671">
    <property type="component" value="Unassembled WGS sequence"/>
</dbReference>
<sequence>MKISSSPFMLFAFIAVSSSLGALAAPVRDVGRVHVGRIGTSDIFFEARGLGLPDNGVEEKVEGIIDGLAHGSVKARDELNPFEGVAGVAAKEVKEVPFAVAKTFLGLDDQLPSDGQGRRSL</sequence>
<name>W4KM11_HETIT</name>
<evidence type="ECO:0000256" key="1">
    <source>
        <dbReference type="SAM" id="SignalP"/>
    </source>
</evidence>
<accession>W4KM11</accession>
<evidence type="ECO:0000313" key="2">
    <source>
        <dbReference type="EMBL" id="ETW86754.1"/>
    </source>
</evidence>
<dbReference type="GeneID" id="20672535"/>
<organism evidence="2 3">
    <name type="scientific">Heterobasidion irregulare (strain TC 32-1)</name>
    <dbReference type="NCBI Taxonomy" id="747525"/>
    <lineage>
        <taxon>Eukaryota</taxon>
        <taxon>Fungi</taxon>
        <taxon>Dikarya</taxon>
        <taxon>Basidiomycota</taxon>
        <taxon>Agaricomycotina</taxon>
        <taxon>Agaricomycetes</taxon>
        <taxon>Russulales</taxon>
        <taxon>Bondarzewiaceae</taxon>
        <taxon>Heterobasidion</taxon>
        <taxon>Heterobasidion annosum species complex</taxon>
    </lineage>
</organism>
<keyword evidence="1" id="KW-0732">Signal</keyword>
<reference evidence="2 3" key="1">
    <citation type="journal article" date="2012" name="New Phytol.">
        <title>Insight into trade-off between wood decay and parasitism from the genome of a fungal forest pathogen.</title>
        <authorList>
            <person name="Olson A."/>
            <person name="Aerts A."/>
            <person name="Asiegbu F."/>
            <person name="Belbahri L."/>
            <person name="Bouzid O."/>
            <person name="Broberg A."/>
            <person name="Canback B."/>
            <person name="Coutinho P.M."/>
            <person name="Cullen D."/>
            <person name="Dalman K."/>
            <person name="Deflorio G."/>
            <person name="van Diepen L.T."/>
            <person name="Dunand C."/>
            <person name="Duplessis S."/>
            <person name="Durling M."/>
            <person name="Gonthier P."/>
            <person name="Grimwood J."/>
            <person name="Fossdal C.G."/>
            <person name="Hansson D."/>
            <person name="Henrissat B."/>
            <person name="Hietala A."/>
            <person name="Himmelstrand K."/>
            <person name="Hoffmeister D."/>
            <person name="Hogberg N."/>
            <person name="James T.Y."/>
            <person name="Karlsson M."/>
            <person name="Kohler A."/>
            <person name="Kues U."/>
            <person name="Lee Y.H."/>
            <person name="Lin Y.C."/>
            <person name="Lind M."/>
            <person name="Lindquist E."/>
            <person name="Lombard V."/>
            <person name="Lucas S."/>
            <person name="Lunden K."/>
            <person name="Morin E."/>
            <person name="Murat C."/>
            <person name="Park J."/>
            <person name="Raffaello T."/>
            <person name="Rouze P."/>
            <person name="Salamov A."/>
            <person name="Schmutz J."/>
            <person name="Solheim H."/>
            <person name="Stahlberg J."/>
            <person name="Velez H."/>
            <person name="de Vries R.P."/>
            <person name="Wiebenga A."/>
            <person name="Woodward S."/>
            <person name="Yakovlev I."/>
            <person name="Garbelotto M."/>
            <person name="Martin F."/>
            <person name="Grigoriev I.V."/>
            <person name="Stenlid J."/>
        </authorList>
    </citation>
    <scope>NUCLEOTIDE SEQUENCE [LARGE SCALE GENOMIC DNA]</scope>
    <source>
        <strain evidence="2 3">TC 32-1</strain>
    </source>
</reference>
<dbReference type="EMBL" id="KI925454">
    <property type="protein sequence ID" value="ETW86754.1"/>
    <property type="molecule type" value="Genomic_DNA"/>
</dbReference>
<feature type="signal peptide" evidence="1">
    <location>
        <begin position="1"/>
        <end position="24"/>
    </location>
</feature>
<dbReference type="InParanoid" id="W4KM11"/>